<dbReference type="PROSITE" id="PS00711">
    <property type="entry name" value="LIPOXYGENASE_1"/>
    <property type="match status" value="1"/>
</dbReference>
<evidence type="ECO:0000259" key="15">
    <source>
        <dbReference type="PROSITE" id="PS50095"/>
    </source>
</evidence>
<feature type="binding site" evidence="10">
    <location>
        <position position="367"/>
    </location>
    <ligand>
        <name>Fe cation</name>
        <dbReference type="ChEBI" id="CHEBI:24875"/>
        <note>catalytic</note>
    </ligand>
</feature>
<proteinExistence type="inferred from homology"/>
<dbReference type="InterPro" id="IPR020833">
    <property type="entry name" value="LipOase_Fe_BS"/>
</dbReference>
<name>A0AAD7RNR4_9TELE</name>
<evidence type="ECO:0000313" key="18">
    <source>
        <dbReference type="Proteomes" id="UP001221898"/>
    </source>
</evidence>
<dbReference type="InterPro" id="IPR013819">
    <property type="entry name" value="LipOase_C"/>
</dbReference>
<feature type="binding site" evidence="11">
    <location>
        <position position="81"/>
    </location>
    <ligand>
        <name>Ca(2+)</name>
        <dbReference type="ChEBI" id="CHEBI:29108"/>
        <label>1</label>
    </ligand>
</feature>
<dbReference type="Pfam" id="PF00305">
    <property type="entry name" value="Lipoxygenase"/>
    <property type="match status" value="1"/>
</dbReference>
<feature type="domain" description="PLAT" evidence="15">
    <location>
        <begin position="2"/>
        <end position="119"/>
    </location>
</feature>
<evidence type="ECO:0000256" key="14">
    <source>
        <dbReference type="RuleBase" id="RU003974"/>
    </source>
</evidence>
<evidence type="ECO:0000256" key="2">
    <source>
        <dbReference type="ARBA" id="ARBA00005189"/>
    </source>
</evidence>
<accession>A0AAD7RNR4</accession>
<dbReference type="Proteomes" id="UP001221898">
    <property type="component" value="Unassembled WGS sequence"/>
</dbReference>
<evidence type="ECO:0000313" key="17">
    <source>
        <dbReference type="EMBL" id="KAJ8387445.1"/>
    </source>
</evidence>
<dbReference type="AlphaFoldDB" id="A0AAD7RNR4"/>
<dbReference type="SMART" id="SM00308">
    <property type="entry name" value="LH2"/>
    <property type="match status" value="1"/>
</dbReference>
<dbReference type="PROSITE" id="PS00081">
    <property type="entry name" value="LIPOXYGENASE_2"/>
    <property type="match status" value="1"/>
</dbReference>
<feature type="binding site" evidence="10">
    <location>
        <position position="547"/>
    </location>
    <ligand>
        <name>Fe cation</name>
        <dbReference type="ChEBI" id="CHEBI:24875"/>
        <note>catalytic</note>
    </ligand>
</feature>
<dbReference type="SUPFAM" id="SSF48484">
    <property type="entry name" value="Lipoxigenase"/>
    <property type="match status" value="1"/>
</dbReference>
<evidence type="ECO:0000256" key="12">
    <source>
        <dbReference type="PIRSR" id="PIRSR601885-3"/>
    </source>
</evidence>
<feature type="domain" description="Lipoxygenase" evidence="16">
    <location>
        <begin position="119"/>
        <end position="670"/>
    </location>
</feature>
<gene>
    <name evidence="17" type="ORF">AAFF_G00156830</name>
</gene>
<keyword evidence="8 10" id="KW-0408">Iron</keyword>
<evidence type="ECO:0000256" key="4">
    <source>
        <dbReference type="ARBA" id="ARBA00022490"/>
    </source>
</evidence>
<evidence type="ECO:0000256" key="7">
    <source>
        <dbReference type="ARBA" id="ARBA00023002"/>
    </source>
</evidence>
<evidence type="ECO:0000259" key="16">
    <source>
        <dbReference type="PROSITE" id="PS51393"/>
    </source>
</evidence>
<keyword evidence="18" id="KW-1185">Reference proteome</keyword>
<dbReference type="Gene3D" id="2.60.60.20">
    <property type="entry name" value="PLAT/LH2 domain"/>
    <property type="match status" value="1"/>
</dbReference>
<dbReference type="InterPro" id="IPR020834">
    <property type="entry name" value="LipOase_CS"/>
</dbReference>
<dbReference type="InterPro" id="IPR001024">
    <property type="entry name" value="PLAT/LH2_dom"/>
</dbReference>
<dbReference type="PANTHER" id="PTHR11771">
    <property type="entry name" value="LIPOXYGENASE"/>
    <property type="match status" value="1"/>
</dbReference>
<feature type="binding site" evidence="10">
    <location>
        <position position="670"/>
    </location>
    <ligand>
        <name>Fe cation</name>
        <dbReference type="ChEBI" id="CHEBI:24875"/>
        <note>catalytic</note>
    </ligand>
</feature>
<keyword evidence="6 14" id="KW-0223">Dioxygenase</keyword>
<comment type="subcellular location">
    <subcellularLocation>
        <location evidence="1">Cytoplasm</location>
    </subcellularLocation>
</comment>
<keyword evidence="4" id="KW-0963">Cytoplasm</keyword>
<dbReference type="Gene3D" id="1.20.245.10">
    <property type="entry name" value="Lipoxygenase-1, Domain 5"/>
    <property type="match status" value="1"/>
</dbReference>
<keyword evidence="5 10" id="KW-0479">Metal-binding</keyword>
<dbReference type="PROSITE" id="PS51393">
    <property type="entry name" value="LIPOXYGENASE_3"/>
    <property type="match status" value="1"/>
</dbReference>
<evidence type="ECO:0000256" key="5">
    <source>
        <dbReference type="ARBA" id="ARBA00022723"/>
    </source>
</evidence>
<dbReference type="GO" id="GO:0016702">
    <property type="term" value="F:oxidoreductase activity, acting on single donors with incorporation of molecular oxygen, incorporation of two atoms of oxygen"/>
    <property type="evidence" value="ECO:0007669"/>
    <property type="project" value="InterPro"/>
</dbReference>
<dbReference type="Pfam" id="PF01477">
    <property type="entry name" value="PLAT"/>
    <property type="match status" value="1"/>
</dbReference>
<reference evidence="17" key="1">
    <citation type="journal article" date="2023" name="Science">
        <title>Genome structures resolve the early diversification of teleost fishes.</title>
        <authorList>
            <person name="Parey E."/>
            <person name="Louis A."/>
            <person name="Montfort J."/>
            <person name="Bouchez O."/>
            <person name="Roques C."/>
            <person name="Iampietro C."/>
            <person name="Lluch J."/>
            <person name="Castinel A."/>
            <person name="Donnadieu C."/>
            <person name="Desvignes T."/>
            <person name="Floi Bucao C."/>
            <person name="Jouanno E."/>
            <person name="Wen M."/>
            <person name="Mejri S."/>
            <person name="Dirks R."/>
            <person name="Jansen H."/>
            <person name="Henkel C."/>
            <person name="Chen W.J."/>
            <person name="Zahm M."/>
            <person name="Cabau C."/>
            <person name="Klopp C."/>
            <person name="Thompson A.W."/>
            <person name="Robinson-Rechavi M."/>
            <person name="Braasch I."/>
            <person name="Lecointre G."/>
            <person name="Bobe J."/>
            <person name="Postlethwait J.H."/>
            <person name="Berthelot C."/>
            <person name="Roest Crollius H."/>
            <person name="Guiguen Y."/>
        </authorList>
    </citation>
    <scope>NUCLEOTIDE SEQUENCE</scope>
    <source>
        <strain evidence="17">NC1722</strain>
    </source>
</reference>
<keyword evidence="7 14" id="KW-0560">Oxidoreductase</keyword>
<evidence type="ECO:0000256" key="9">
    <source>
        <dbReference type="ARBA" id="ARBA00023098"/>
    </source>
</evidence>
<protein>
    <submittedName>
        <fullName evidence="17">Uncharacterized protein</fullName>
    </submittedName>
</protein>
<dbReference type="SUPFAM" id="SSF49723">
    <property type="entry name" value="Lipase/lipooxygenase domain (PLAT/LH2 domain)"/>
    <property type="match status" value="1"/>
</dbReference>
<evidence type="ECO:0000256" key="6">
    <source>
        <dbReference type="ARBA" id="ARBA00022964"/>
    </source>
</evidence>
<dbReference type="InterPro" id="IPR000907">
    <property type="entry name" value="LipOase"/>
</dbReference>
<comment type="caution">
    <text evidence="13">Lacks conserved residue(s) required for the propagation of feature annotation.</text>
</comment>
<evidence type="ECO:0000256" key="3">
    <source>
        <dbReference type="ARBA" id="ARBA00009419"/>
    </source>
</evidence>
<dbReference type="GO" id="GO:0005737">
    <property type="term" value="C:cytoplasm"/>
    <property type="evidence" value="ECO:0007669"/>
    <property type="project" value="UniProtKB-SubCell"/>
</dbReference>
<evidence type="ECO:0000256" key="13">
    <source>
        <dbReference type="PROSITE-ProRule" id="PRU00152"/>
    </source>
</evidence>
<comment type="similarity">
    <text evidence="3 14">Belongs to the lipoxygenase family.</text>
</comment>
<dbReference type="PRINTS" id="PR00087">
    <property type="entry name" value="LIPOXYGENASE"/>
</dbReference>
<dbReference type="PROSITE" id="PS50095">
    <property type="entry name" value="PLAT"/>
    <property type="match status" value="1"/>
</dbReference>
<comment type="caution">
    <text evidence="17">The sequence shown here is derived from an EMBL/GenBank/DDBJ whole genome shotgun (WGS) entry which is preliminary data.</text>
</comment>
<dbReference type="EMBL" id="JAINUG010000211">
    <property type="protein sequence ID" value="KAJ8387445.1"/>
    <property type="molecule type" value="Genomic_DNA"/>
</dbReference>
<feature type="binding site" evidence="11">
    <location>
        <position position="40"/>
    </location>
    <ligand>
        <name>Ca(2+)</name>
        <dbReference type="ChEBI" id="CHEBI:29108"/>
        <label>2</label>
    </ligand>
</feature>
<dbReference type="FunFam" id="1.20.245.10:FF:000001">
    <property type="entry name" value="Arachidonate 5-lipoxygenase a"/>
    <property type="match status" value="1"/>
</dbReference>
<dbReference type="Gene3D" id="3.10.450.60">
    <property type="match status" value="1"/>
</dbReference>
<keyword evidence="11" id="KW-0106">Calcium</keyword>
<dbReference type="GO" id="GO:0034440">
    <property type="term" value="P:lipid oxidation"/>
    <property type="evidence" value="ECO:0007669"/>
    <property type="project" value="InterPro"/>
</dbReference>
<dbReference type="InterPro" id="IPR036226">
    <property type="entry name" value="LipOase_C_sf"/>
</dbReference>
<keyword evidence="9" id="KW-0443">Lipid metabolism</keyword>
<dbReference type="InterPro" id="IPR001885">
    <property type="entry name" value="LipOase_mml"/>
</dbReference>
<evidence type="ECO:0000256" key="10">
    <source>
        <dbReference type="PIRSR" id="PIRSR601885-1"/>
    </source>
</evidence>
<feature type="site" description="Essential for stabilizing binding to COTL1" evidence="12">
    <location>
        <position position="104"/>
    </location>
</feature>
<evidence type="ECO:0000256" key="1">
    <source>
        <dbReference type="ARBA" id="ARBA00004496"/>
    </source>
</evidence>
<organism evidence="17 18">
    <name type="scientific">Aldrovandia affinis</name>
    <dbReference type="NCBI Taxonomy" id="143900"/>
    <lineage>
        <taxon>Eukaryota</taxon>
        <taxon>Metazoa</taxon>
        <taxon>Chordata</taxon>
        <taxon>Craniata</taxon>
        <taxon>Vertebrata</taxon>
        <taxon>Euteleostomi</taxon>
        <taxon>Actinopterygii</taxon>
        <taxon>Neopterygii</taxon>
        <taxon>Teleostei</taxon>
        <taxon>Notacanthiformes</taxon>
        <taxon>Halosauridae</taxon>
        <taxon>Aldrovandia</taxon>
    </lineage>
</organism>
<dbReference type="PRINTS" id="PR00467">
    <property type="entry name" value="MAMLPOXGNASE"/>
</dbReference>
<evidence type="ECO:0000256" key="8">
    <source>
        <dbReference type="ARBA" id="ARBA00023004"/>
    </source>
</evidence>
<comment type="cofactor">
    <cofactor evidence="10">
        <name>Fe cation</name>
        <dbReference type="ChEBI" id="CHEBI:24875"/>
    </cofactor>
    <text evidence="10">Binds 1 Fe cation per subunit.</text>
</comment>
<dbReference type="GO" id="GO:0005506">
    <property type="term" value="F:iron ion binding"/>
    <property type="evidence" value="ECO:0007669"/>
    <property type="project" value="InterPro"/>
</dbReference>
<evidence type="ECO:0000256" key="11">
    <source>
        <dbReference type="PIRSR" id="PIRSR601885-2"/>
    </source>
</evidence>
<feature type="binding site" evidence="11">
    <location>
        <position position="80"/>
    </location>
    <ligand>
        <name>Ca(2+)</name>
        <dbReference type="ChEBI" id="CHEBI:29108"/>
        <label>1</label>
    </ligand>
</feature>
<feature type="binding site" evidence="10">
    <location>
        <position position="372"/>
    </location>
    <ligand>
        <name>Fe cation</name>
        <dbReference type="ChEBI" id="CHEBI:24875"/>
        <note>catalytic</note>
    </ligand>
</feature>
<sequence length="670" mass="75877">MVTYNIEVTTGNILHSSTMNNVFIKLVGTEGESDRTMLFNLKGGFYQGMTGKYRVCCPTSLGTLVLVQLDKQPLLFFPEDDWFCSKVVVKTPEGDTVQFPWYRWLSGKEVVAIRAGTAKTVCGDKHPLAIYHRGKEMQSRRTEYSWCVYLDGFPQCLKVDNPLDLPAEVRFSFTKTTQFLFTGAHGLAELKLKGLADCKKPWSKLEHIDRVFCNKSTDISEYVQDHWKEDDFFGYQFLNGVNPMMIHRCSKLPPNFPVTDNMVRPFLKEGSCLATELQKGNIFLCDYKILEGVPINVVNGKQQYQAIPLCLLYQNPDGDLLPIAIQLNQQPGELNPIFLPSDSEHDWLLAKIFVRSAEFSAHQLDSHLLRTHLLAEVFTVATLRNLPMVHPLYKLLIPHTRYSLQINYLARLFLIGENGAFTQFAATGGEGVNVILRRAFSSLTYSSLCLPEDITARGLESVAKFYYRDDGLRLWDIINRFVKGMVRHYYPCDGEVQQDSELQSWIKEIFTHGFLEQSCTGIPQCFSSVQEVTKFITMVIFTVSAQHAAVNSGQYDFGGWMPNNPFSLQCPPPTTKGCSDENTILQTLPDVNVTVQGMSTSWVLSRRSTDYVPLGVCSEEHFSEVTPCRLIQELQAELKVLSESINKRNAKLKLPYPYLCPEDVENSVAI</sequence>
<dbReference type="InterPro" id="IPR036392">
    <property type="entry name" value="PLAT/LH2_dom_sf"/>
</dbReference>
<comment type="pathway">
    <text evidence="2">Lipid metabolism.</text>
</comment>